<dbReference type="SUPFAM" id="SSF53448">
    <property type="entry name" value="Nucleotide-diphospho-sugar transferases"/>
    <property type="match status" value="1"/>
</dbReference>
<dbReference type="PANTHER" id="PTHR11952:SF2">
    <property type="entry name" value="LD24639P"/>
    <property type="match status" value="1"/>
</dbReference>
<comment type="similarity">
    <text evidence="2">Belongs to the UDPGP type 1 family.</text>
</comment>
<evidence type="ECO:0000313" key="7">
    <source>
        <dbReference type="EMBL" id="GMI18371.1"/>
    </source>
</evidence>
<evidence type="ECO:0000256" key="1">
    <source>
        <dbReference type="ARBA" id="ARBA00005208"/>
    </source>
</evidence>
<dbReference type="InterPro" id="IPR002618">
    <property type="entry name" value="UDPGP_fam"/>
</dbReference>
<dbReference type="EC" id="2.7.7.23" evidence="3"/>
<dbReference type="InterPro" id="IPR039741">
    <property type="entry name" value="UDP-sugar_pyrophosphorylase"/>
</dbReference>
<keyword evidence="5" id="KW-0548">Nucleotidyltransferase</keyword>
<dbReference type="PANTHER" id="PTHR11952">
    <property type="entry name" value="UDP- GLUCOSE PYROPHOSPHORYLASE"/>
    <property type="match status" value="1"/>
</dbReference>
<gene>
    <name evidence="7" type="ORF">TrLO_g7912</name>
</gene>
<proteinExistence type="inferred from homology"/>
<dbReference type="Proteomes" id="UP001165122">
    <property type="component" value="Unassembled WGS sequence"/>
</dbReference>
<dbReference type="GO" id="GO:0003977">
    <property type="term" value="F:UDP-N-acetylglucosamine diphosphorylase activity"/>
    <property type="evidence" value="ECO:0007669"/>
    <property type="project" value="UniProtKB-EC"/>
</dbReference>
<organism evidence="7 8">
    <name type="scientific">Triparma laevis f. longispina</name>
    <dbReference type="NCBI Taxonomy" id="1714387"/>
    <lineage>
        <taxon>Eukaryota</taxon>
        <taxon>Sar</taxon>
        <taxon>Stramenopiles</taxon>
        <taxon>Ochrophyta</taxon>
        <taxon>Bolidophyceae</taxon>
        <taxon>Parmales</taxon>
        <taxon>Triparmaceae</taxon>
        <taxon>Triparma</taxon>
    </lineage>
</organism>
<comment type="catalytic activity">
    <reaction evidence="6">
        <text>N-acetyl-alpha-D-glucosamine 1-phosphate + UTP + H(+) = UDP-N-acetyl-alpha-D-glucosamine + diphosphate</text>
        <dbReference type="Rhea" id="RHEA:13509"/>
        <dbReference type="ChEBI" id="CHEBI:15378"/>
        <dbReference type="ChEBI" id="CHEBI:33019"/>
        <dbReference type="ChEBI" id="CHEBI:46398"/>
        <dbReference type="ChEBI" id="CHEBI:57705"/>
        <dbReference type="ChEBI" id="CHEBI:57776"/>
        <dbReference type="EC" id="2.7.7.23"/>
    </reaction>
</comment>
<evidence type="ECO:0000256" key="3">
    <source>
        <dbReference type="ARBA" id="ARBA00012457"/>
    </source>
</evidence>
<dbReference type="OrthoDB" id="532420at2759"/>
<evidence type="ECO:0000256" key="5">
    <source>
        <dbReference type="ARBA" id="ARBA00022695"/>
    </source>
</evidence>
<keyword evidence="8" id="KW-1185">Reference proteome</keyword>
<evidence type="ECO:0000256" key="2">
    <source>
        <dbReference type="ARBA" id="ARBA00010401"/>
    </source>
</evidence>
<dbReference type="GO" id="GO:0006048">
    <property type="term" value="P:UDP-N-acetylglucosamine biosynthetic process"/>
    <property type="evidence" value="ECO:0007669"/>
    <property type="project" value="TreeGrafter"/>
</dbReference>
<comment type="caution">
    <text evidence="7">The sequence shown here is derived from an EMBL/GenBank/DDBJ whole genome shotgun (WGS) entry which is preliminary data.</text>
</comment>
<dbReference type="InterPro" id="IPR029044">
    <property type="entry name" value="Nucleotide-diphossugar_trans"/>
</dbReference>
<dbReference type="AlphaFoldDB" id="A0A9W7FUV6"/>
<sequence>MATADENYEATIALLTTHGQTDLLSYISSLDNEGRRTLLSSLSTMSISEIFANHVPSALNSKAPTNITHFPSTNVTTSESKSTETTTSQVVSPCIMAGGAGTRLGFPGPKGCYPLIRNKRLYDFLIPRCDVCLVTGAPILIMTSPVNHAETTAWFEKRSWYSSHGFSSSNFILFQQDTLPSLSSPLTSSPQILLQNPTTPTSSPNGNGGIFTSLFTHSLLPLLTQKNVTALHVFGIDNLLTIPCDSTFISSVSSSDVGNKIIRKDYPEEKIGVMAQSDGSNIVVEYSDLSEEDKNLKDGEGNLVYSLGNICSHYFSVGFLSRLEKVKPTYHIANKKIEVYDIKSKEIKEVEAVKLETFVFDVFKEATSVEVVEVQREAEFAPIKNKEGKDSRDSALGLLTAMWKGRVGTEGLEEVEILDIEGWSGNEDKIRASVQKRASSGEKIITVWTQEWE</sequence>
<comment type="pathway">
    <text evidence="1">Nucleotide-sugar biosynthesis; UDP-N-acetyl-alpha-D-glucosamine biosynthesis; UDP-N-acetyl-alpha-D-glucosamine from N-acetyl-alpha-D-glucosamine 1-phosphate: step 1/1.</text>
</comment>
<protein>
    <recommendedName>
        <fullName evidence="3">UDP-N-acetylglucosamine diphosphorylase</fullName>
        <ecNumber evidence="3">2.7.7.23</ecNumber>
    </recommendedName>
</protein>
<evidence type="ECO:0000256" key="4">
    <source>
        <dbReference type="ARBA" id="ARBA00022679"/>
    </source>
</evidence>
<evidence type="ECO:0000256" key="6">
    <source>
        <dbReference type="ARBA" id="ARBA00048493"/>
    </source>
</evidence>
<dbReference type="EMBL" id="BRXW01000331">
    <property type="protein sequence ID" value="GMI18371.1"/>
    <property type="molecule type" value="Genomic_DNA"/>
</dbReference>
<dbReference type="Gene3D" id="3.90.550.10">
    <property type="entry name" value="Spore Coat Polysaccharide Biosynthesis Protein SpsA, Chain A"/>
    <property type="match status" value="1"/>
</dbReference>
<evidence type="ECO:0000313" key="8">
    <source>
        <dbReference type="Proteomes" id="UP001165122"/>
    </source>
</evidence>
<reference evidence="8" key="1">
    <citation type="journal article" date="2023" name="Commun. Biol.">
        <title>Genome analysis of Parmales, the sister group of diatoms, reveals the evolutionary specialization of diatoms from phago-mixotrophs to photoautotrophs.</title>
        <authorList>
            <person name="Ban H."/>
            <person name="Sato S."/>
            <person name="Yoshikawa S."/>
            <person name="Yamada K."/>
            <person name="Nakamura Y."/>
            <person name="Ichinomiya M."/>
            <person name="Sato N."/>
            <person name="Blanc-Mathieu R."/>
            <person name="Endo H."/>
            <person name="Kuwata A."/>
            <person name="Ogata H."/>
        </authorList>
    </citation>
    <scope>NUCLEOTIDE SEQUENCE [LARGE SCALE GENOMIC DNA]</scope>
    <source>
        <strain evidence="8">NIES 3700</strain>
    </source>
</reference>
<dbReference type="Pfam" id="PF01704">
    <property type="entry name" value="UDPGP"/>
    <property type="match status" value="1"/>
</dbReference>
<name>A0A9W7FUV6_9STRA</name>
<keyword evidence="4" id="KW-0808">Transferase</keyword>
<accession>A0A9W7FUV6</accession>